<organism evidence="6 7">
    <name type="scientific">Lolium multiflorum</name>
    <name type="common">Italian ryegrass</name>
    <name type="synonym">Lolium perenne subsp. multiflorum</name>
    <dbReference type="NCBI Taxonomy" id="4521"/>
    <lineage>
        <taxon>Eukaryota</taxon>
        <taxon>Viridiplantae</taxon>
        <taxon>Streptophyta</taxon>
        <taxon>Embryophyta</taxon>
        <taxon>Tracheophyta</taxon>
        <taxon>Spermatophyta</taxon>
        <taxon>Magnoliopsida</taxon>
        <taxon>Liliopsida</taxon>
        <taxon>Poales</taxon>
        <taxon>Poaceae</taxon>
        <taxon>BOP clade</taxon>
        <taxon>Pooideae</taxon>
        <taxon>Poodae</taxon>
        <taxon>Poeae</taxon>
        <taxon>Poeae Chloroplast Group 2 (Poeae type)</taxon>
        <taxon>Loliodinae</taxon>
        <taxon>Loliinae</taxon>
        <taxon>Lolium</taxon>
    </lineage>
</organism>
<keyword evidence="3" id="KW-0964">Secreted</keyword>
<keyword evidence="4 5" id="KW-0732">Signal</keyword>
<dbReference type="InterPro" id="IPR036908">
    <property type="entry name" value="RlpA-like_sf"/>
</dbReference>
<evidence type="ECO:0000256" key="2">
    <source>
        <dbReference type="ARBA" id="ARBA00005592"/>
    </source>
</evidence>
<evidence type="ECO:0000256" key="4">
    <source>
        <dbReference type="ARBA" id="ARBA00022729"/>
    </source>
</evidence>
<proteinExistence type="inferred from homology"/>
<dbReference type="Proteomes" id="UP001231189">
    <property type="component" value="Unassembled WGS sequence"/>
</dbReference>
<dbReference type="Pfam" id="PF24300">
    <property type="entry name" value="KWL1"/>
    <property type="match status" value="1"/>
</dbReference>
<feature type="chain" id="PRO_5041977358" evidence="5">
    <location>
        <begin position="24"/>
        <end position="133"/>
    </location>
</feature>
<dbReference type="AlphaFoldDB" id="A0AAD8TVB5"/>
<dbReference type="GO" id="GO:0005576">
    <property type="term" value="C:extracellular region"/>
    <property type="evidence" value="ECO:0007669"/>
    <property type="project" value="UniProtKB-SubCell"/>
</dbReference>
<accession>A0AAD8TVB5</accession>
<gene>
    <name evidence="6" type="ORF">QYE76_009442</name>
</gene>
<dbReference type="InterPro" id="IPR039271">
    <property type="entry name" value="Kiwellin-like"/>
</dbReference>
<dbReference type="CDD" id="cd22270">
    <property type="entry name" value="DPBB_kiwellin-like"/>
    <property type="match status" value="1"/>
</dbReference>
<evidence type="ECO:0000256" key="1">
    <source>
        <dbReference type="ARBA" id="ARBA00004613"/>
    </source>
</evidence>
<comment type="similarity">
    <text evidence="2">Belongs to the kiwellin family.</text>
</comment>
<comment type="caution">
    <text evidence="6">The sequence shown here is derived from an EMBL/GenBank/DDBJ whole genome shotgun (WGS) entry which is preliminary data.</text>
</comment>
<protein>
    <submittedName>
        <fullName evidence="6">Uncharacterized protein</fullName>
    </submittedName>
</protein>
<dbReference type="PANTHER" id="PTHR33191">
    <property type="entry name" value="RIPENING-RELATED PROTEIN 2-RELATED"/>
    <property type="match status" value="1"/>
</dbReference>
<feature type="signal peptide" evidence="5">
    <location>
        <begin position="1"/>
        <end position="23"/>
    </location>
</feature>
<comment type="subcellular location">
    <subcellularLocation>
        <location evidence="1">Secreted</location>
    </subcellularLocation>
</comment>
<evidence type="ECO:0000256" key="3">
    <source>
        <dbReference type="ARBA" id="ARBA00022525"/>
    </source>
</evidence>
<keyword evidence="7" id="KW-1185">Reference proteome</keyword>
<evidence type="ECO:0000256" key="5">
    <source>
        <dbReference type="SAM" id="SignalP"/>
    </source>
</evidence>
<dbReference type="PANTHER" id="PTHR33191:SF85">
    <property type="entry name" value="RLPA-LIKE PROTEIN DOUBLE-PSI BETA-BARREL DOMAIN-CONTAINING PROTEIN"/>
    <property type="match status" value="1"/>
</dbReference>
<sequence>MAHAKLAALVVLVVIVLHASTCAVAIDQMPATMTLNGFGPGEGEPAECDGQFHNDHEMLAALSTRLYAGGSRCQKMISITSTQNGRTVRARVVDECDSRHGCKDNIVDTSIAVWNALGLDSNIGEVPVTWSDS</sequence>
<name>A0AAD8TVB5_LOLMU</name>
<dbReference type="Gene3D" id="2.40.40.10">
    <property type="entry name" value="RlpA-like domain"/>
    <property type="match status" value="1"/>
</dbReference>
<evidence type="ECO:0000313" key="7">
    <source>
        <dbReference type="Proteomes" id="UP001231189"/>
    </source>
</evidence>
<evidence type="ECO:0000313" key="6">
    <source>
        <dbReference type="EMBL" id="KAK1692745.1"/>
    </source>
</evidence>
<dbReference type="EMBL" id="JAUUTY010000001">
    <property type="protein sequence ID" value="KAK1692745.1"/>
    <property type="molecule type" value="Genomic_DNA"/>
</dbReference>
<dbReference type="SUPFAM" id="SSF50685">
    <property type="entry name" value="Barwin-like endoglucanases"/>
    <property type="match status" value="1"/>
</dbReference>
<reference evidence="6" key="1">
    <citation type="submission" date="2023-07" db="EMBL/GenBank/DDBJ databases">
        <title>A chromosome-level genome assembly of Lolium multiflorum.</title>
        <authorList>
            <person name="Chen Y."/>
            <person name="Copetti D."/>
            <person name="Kolliker R."/>
            <person name="Studer B."/>
        </authorList>
    </citation>
    <scope>NUCLEOTIDE SEQUENCE</scope>
    <source>
        <strain evidence="6">02402/16</strain>
        <tissue evidence="6">Leaf</tissue>
    </source>
</reference>